<name>A0A0A7EJJ2_9GAMM</name>
<keyword evidence="1" id="KW-0732">Signal</keyword>
<feature type="chain" id="PRO_5002028026" evidence="1">
    <location>
        <begin position="20"/>
        <end position="100"/>
    </location>
</feature>
<feature type="signal peptide" evidence="1">
    <location>
        <begin position="1"/>
        <end position="19"/>
    </location>
</feature>
<organism evidence="2 3">
    <name type="scientific">Pseudoalteromonas piratica</name>
    <dbReference type="NCBI Taxonomy" id="1348114"/>
    <lineage>
        <taxon>Bacteria</taxon>
        <taxon>Pseudomonadati</taxon>
        <taxon>Pseudomonadota</taxon>
        <taxon>Gammaproteobacteria</taxon>
        <taxon>Alteromonadales</taxon>
        <taxon>Pseudoalteromonadaceae</taxon>
        <taxon>Pseudoalteromonas</taxon>
    </lineage>
</organism>
<dbReference type="AlphaFoldDB" id="A0A0A7EJJ2"/>
<dbReference type="HOGENOM" id="CLU_2303634_0_0_6"/>
<sequence>MKFNFLIFATFFFSFNLFAEDTYLVKKLTTIDNEIIFFAQCKDGGIVTWLDDGNDVATSGGGETIDEEIAIHNKDNNGKVELCSAKDNCQRIAKRECSNR</sequence>
<dbReference type="EMBL" id="CP009889">
    <property type="protein sequence ID" value="AIY66708.1"/>
    <property type="molecule type" value="Genomic_DNA"/>
</dbReference>
<proteinExistence type="predicted"/>
<evidence type="ECO:0000256" key="1">
    <source>
        <dbReference type="SAM" id="SignalP"/>
    </source>
</evidence>
<dbReference type="KEGG" id="pseo:OM33_16405"/>
<gene>
    <name evidence="2" type="ORF">OM33_16405</name>
</gene>
<protein>
    <submittedName>
        <fullName evidence="2">Uncharacterized protein</fullName>
    </submittedName>
</protein>
<dbReference type="RefSeq" id="WP_040135154.1">
    <property type="nucleotide sequence ID" value="NZ_CP009889.1"/>
</dbReference>
<evidence type="ECO:0000313" key="3">
    <source>
        <dbReference type="Proteomes" id="UP000030341"/>
    </source>
</evidence>
<keyword evidence="3" id="KW-1185">Reference proteome</keyword>
<dbReference type="Proteomes" id="UP000030341">
    <property type="component" value="Chromosome 2"/>
</dbReference>
<dbReference type="STRING" id="1348114.OM33_16405"/>
<accession>A0A0A7EJJ2</accession>
<evidence type="ECO:0000313" key="2">
    <source>
        <dbReference type="EMBL" id="AIY66708.1"/>
    </source>
</evidence>
<reference evidence="2 3" key="1">
    <citation type="submission" date="2014-11" db="EMBL/GenBank/DDBJ databases">
        <title>Complete Genome Sequence of Pseudoalteromonas sp. Strain OCN003 Isolated from Kaneohe Bay, Oahu, Hawaii.</title>
        <authorList>
            <person name="Beurmann S."/>
            <person name="Videau P."/>
            <person name="Ushijima B."/>
            <person name="Smith A.M."/>
            <person name="Aeby G.S."/>
            <person name="Callahan S.M."/>
            <person name="Belcaid M."/>
        </authorList>
    </citation>
    <scope>NUCLEOTIDE SEQUENCE [LARGE SCALE GENOMIC DNA]</scope>
    <source>
        <strain evidence="2 3">OCN003</strain>
    </source>
</reference>